<evidence type="ECO:0000313" key="1">
    <source>
        <dbReference type="EMBL" id="GFO23764.1"/>
    </source>
</evidence>
<keyword evidence="2" id="KW-1185">Reference proteome</keyword>
<proteinExistence type="predicted"/>
<organism evidence="1 2">
    <name type="scientific">Plakobranchus ocellatus</name>
    <dbReference type="NCBI Taxonomy" id="259542"/>
    <lineage>
        <taxon>Eukaryota</taxon>
        <taxon>Metazoa</taxon>
        <taxon>Spiralia</taxon>
        <taxon>Lophotrochozoa</taxon>
        <taxon>Mollusca</taxon>
        <taxon>Gastropoda</taxon>
        <taxon>Heterobranchia</taxon>
        <taxon>Euthyneura</taxon>
        <taxon>Panpulmonata</taxon>
        <taxon>Sacoglossa</taxon>
        <taxon>Placobranchoidea</taxon>
        <taxon>Plakobranchidae</taxon>
        <taxon>Plakobranchus</taxon>
    </lineage>
</organism>
<dbReference type="AlphaFoldDB" id="A0AAV4BUA1"/>
<comment type="caution">
    <text evidence="1">The sequence shown here is derived from an EMBL/GenBank/DDBJ whole genome shotgun (WGS) entry which is preliminary data.</text>
</comment>
<name>A0AAV4BUA1_9GAST</name>
<reference evidence="1 2" key="1">
    <citation type="journal article" date="2021" name="Elife">
        <title>Chloroplast acquisition without the gene transfer in kleptoplastic sea slugs, Plakobranchus ocellatus.</title>
        <authorList>
            <person name="Maeda T."/>
            <person name="Takahashi S."/>
            <person name="Yoshida T."/>
            <person name="Shimamura S."/>
            <person name="Takaki Y."/>
            <person name="Nagai Y."/>
            <person name="Toyoda A."/>
            <person name="Suzuki Y."/>
            <person name="Arimoto A."/>
            <person name="Ishii H."/>
            <person name="Satoh N."/>
            <person name="Nishiyama T."/>
            <person name="Hasebe M."/>
            <person name="Maruyama T."/>
            <person name="Minagawa J."/>
            <person name="Obokata J."/>
            <person name="Shigenobu S."/>
        </authorList>
    </citation>
    <scope>NUCLEOTIDE SEQUENCE [LARGE SCALE GENOMIC DNA]</scope>
</reference>
<sequence>MTTLFSLTNHIHATSHVSLTADVENAIVLDNTSAMCGLEELSIVWVQCLHKIPPMGGDQLSKILRFMLYDNALRLYFAHPQLLTVLHQQHQYPPQQQPLLVNVWTGSTANATEPVCALTLNIVLGWSEIVPSSVVFVMYVPTRMSATNRVRRGKMAATWTVLA</sequence>
<evidence type="ECO:0000313" key="2">
    <source>
        <dbReference type="Proteomes" id="UP000735302"/>
    </source>
</evidence>
<dbReference type="Proteomes" id="UP000735302">
    <property type="component" value="Unassembled WGS sequence"/>
</dbReference>
<protein>
    <submittedName>
        <fullName evidence="1">Uncharacterized protein</fullName>
    </submittedName>
</protein>
<dbReference type="EMBL" id="BLXT01005528">
    <property type="protein sequence ID" value="GFO23764.1"/>
    <property type="molecule type" value="Genomic_DNA"/>
</dbReference>
<accession>A0AAV4BUA1</accession>
<gene>
    <name evidence="1" type="ORF">PoB_005026900</name>
</gene>